<feature type="non-terminal residue" evidence="1">
    <location>
        <position position="1"/>
    </location>
</feature>
<evidence type="ECO:0000313" key="2">
    <source>
        <dbReference type="Proteomes" id="UP000663873"/>
    </source>
</evidence>
<evidence type="ECO:0000313" key="1">
    <source>
        <dbReference type="EMBL" id="CAF4801614.1"/>
    </source>
</evidence>
<comment type="caution">
    <text evidence="1">The sequence shown here is derived from an EMBL/GenBank/DDBJ whole genome shotgun (WGS) entry which is preliminary data.</text>
</comment>
<organism evidence="1 2">
    <name type="scientific">Rotaria socialis</name>
    <dbReference type="NCBI Taxonomy" id="392032"/>
    <lineage>
        <taxon>Eukaryota</taxon>
        <taxon>Metazoa</taxon>
        <taxon>Spiralia</taxon>
        <taxon>Gnathifera</taxon>
        <taxon>Rotifera</taxon>
        <taxon>Eurotatoria</taxon>
        <taxon>Bdelloidea</taxon>
        <taxon>Philodinida</taxon>
        <taxon>Philodinidae</taxon>
        <taxon>Rotaria</taxon>
    </lineage>
</organism>
<name>A0A821P8N5_9BILA</name>
<proteinExistence type="predicted"/>
<gene>
    <name evidence="1" type="ORF">UJA718_LOCUS41312</name>
</gene>
<reference evidence="1" key="1">
    <citation type="submission" date="2021-02" db="EMBL/GenBank/DDBJ databases">
        <authorList>
            <person name="Nowell W R."/>
        </authorList>
    </citation>
    <scope>NUCLEOTIDE SEQUENCE</scope>
</reference>
<feature type="non-terminal residue" evidence="1">
    <location>
        <position position="93"/>
    </location>
</feature>
<sequence length="93" mass="9994">AGNGSFVCPNDRQLQLRAKLNSGWSFHTGRTPARSASAAPSNRFGSAAAAATNAVTTAATNGNQSLRDEELERIKKVLERAQRIELIEQERVG</sequence>
<dbReference type="EMBL" id="CAJOBP010048505">
    <property type="protein sequence ID" value="CAF4801614.1"/>
    <property type="molecule type" value="Genomic_DNA"/>
</dbReference>
<dbReference type="AlphaFoldDB" id="A0A821P8N5"/>
<keyword evidence="2" id="KW-1185">Reference proteome</keyword>
<dbReference type="Proteomes" id="UP000663873">
    <property type="component" value="Unassembled WGS sequence"/>
</dbReference>
<accession>A0A821P8N5</accession>
<protein>
    <submittedName>
        <fullName evidence="1">Uncharacterized protein</fullName>
    </submittedName>
</protein>